<dbReference type="PROSITE" id="PS50878">
    <property type="entry name" value="RT_POL"/>
    <property type="match status" value="1"/>
</dbReference>
<dbReference type="AlphaFoldDB" id="A0A183SXE4"/>
<dbReference type="InterPro" id="IPR000477">
    <property type="entry name" value="RT_dom"/>
</dbReference>
<dbReference type="Proteomes" id="UP000275846">
    <property type="component" value="Unassembled WGS sequence"/>
</dbReference>
<dbReference type="OrthoDB" id="10068977at2759"/>
<keyword evidence="3" id="KW-1185">Reference proteome</keyword>
<dbReference type="CDD" id="cd01647">
    <property type="entry name" value="RT_LTR"/>
    <property type="match status" value="1"/>
</dbReference>
<dbReference type="SUPFAM" id="SSF56672">
    <property type="entry name" value="DNA/RNA polymerases"/>
    <property type="match status" value="1"/>
</dbReference>
<sequence length="133" mass="14951">MLLWTHQYRLPVPEDLFAKLNGGNCFTKLDLSDAYLQIEVTEESRELLTINAHCGLFKFIRLPVGVKTAPATFQQTTDTILTGNEGFAVYPDDIIITGSNPDELQRSLEAVLSGIQNYSFRLRLDKCNVLCLL</sequence>
<evidence type="ECO:0000259" key="1">
    <source>
        <dbReference type="PROSITE" id="PS50878"/>
    </source>
</evidence>
<name>A0A183SXE4_SCHSO</name>
<dbReference type="Pfam" id="PF00078">
    <property type="entry name" value="RVT_1"/>
    <property type="match status" value="1"/>
</dbReference>
<reference evidence="2 3" key="2">
    <citation type="submission" date="2018-11" db="EMBL/GenBank/DDBJ databases">
        <authorList>
            <consortium name="Pathogen Informatics"/>
        </authorList>
    </citation>
    <scope>NUCLEOTIDE SEQUENCE [LARGE SCALE GENOMIC DNA]</scope>
    <source>
        <strain evidence="2 3">NST_G2</strain>
    </source>
</reference>
<accession>A0A183SXE4</accession>
<evidence type="ECO:0000313" key="3">
    <source>
        <dbReference type="Proteomes" id="UP000275846"/>
    </source>
</evidence>
<dbReference type="InterPro" id="IPR043502">
    <property type="entry name" value="DNA/RNA_pol_sf"/>
</dbReference>
<evidence type="ECO:0000313" key="2">
    <source>
        <dbReference type="EMBL" id="VDL95279.1"/>
    </source>
</evidence>
<organism evidence="4">
    <name type="scientific">Schistocephalus solidus</name>
    <name type="common">Tapeworm</name>
    <dbReference type="NCBI Taxonomy" id="70667"/>
    <lineage>
        <taxon>Eukaryota</taxon>
        <taxon>Metazoa</taxon>
        <taxon>Spiralia</taxon>
        <taxon>Lophotrochozoa</taxon>
        <taxon>Platyhelminthes</taxon>
        <taxon>Cestoda</taxon>
        <taxon>Eucestoda</taxon>
        <taxon>Diphyllobothriidea</taxon>
        <taxon>Diphyllobothriidae</taxon>
        <taxon>Schistocephalus</taxon>
    </lineage>
</organism>
<dbReference type="EMBL" id="UYSU01034911">
    <property type="protein sequence ID" value="VDL95279.1"/>
    <property type="molecule type" value="Genomic_DNA"/>
</dbReference>
<feature type="domain" description="Reverse transcriptase" evidence="1">
    <location>
        <begin position="1"/>
        <end position="133"/>
    </location>
</feature>
<dbReference type="PANTHER" id="PTHR37984">
    <property type="entry name" value="PROTEIN CBG26694"/>
    <property type="match status" value="1"/>
</dbReference>
<dbReference type="PANTHER" id="PTHR37984:SF5">
    <property type="entry name" value="PROTEIN NYNRIN-LIKE"/>
    <property type="match status" value="1"/>
</dbReference>
<dbReference type="Gene3D" id="3.30.70.270">
    <property type="match status" value="1"/>
</dbReference>
<dbReference type="InterPro" id="IPR043128">
    <property type="entry name" value="Rev_trsase/Diguanyl_cyclase"/>
</dbReference>
<gene>
    <name evidence="2" type="ORF">SSLN_LOCUS8894</name>
</gene>
<reference evidence="4" key="1">
    <citation type="submission" date="2016-06" db="UniProtKB">
        <authorList>
            <consortium name="WormBaseParasite"/>
        </authorList>
    </citation>
    <scope>IDENTIFICATION</scope>
</reference>
<proteinExistence type="predicted"/>
<protein>
    <submittedName>
        <fullName evidence="4">Reverse transcriptase domain-containing protein</fullName>
    </submittedName>
</protein>
<dbReference type="InterPro" id="IPR050951">
    <property type="entry name" value="Retrovirus_Pol_polyprotein"/>
</dbReference>
<evidence type="ECO:0000313" key="4">
    <source>
        <dbReference type="WBParaSite" id="SSLN_0000923301-mRNA-1"/>
    </source>
</evidence>
<dbReference type="Gene3D" id="3.10.10.10">
    <property type="entry name" value="HIV Type 1 Reverse Transcriptase, subunit A, domain 1"/>
    <property type="match status" value="1"/>
</dbReference>
<dbReference type="WBParaSite" id="SSLN_0000923301-mRNA-1">
    <property type="protein sequence ID" value="SSLN_0000923301-mRNA-1"/>
    <property type="gene ID" value="SSLN_0000923301"/>
</dbReference>
<dbReference type="STRING" id="70667.A0A183SXE4"/>